<dbReference type="InterPro" id="IPR029058">
    <property type="entry name" value="AB_hydrolase_fold"/>
</dbReference>
<dbReference type="Gene3D" id="3.40.50.1820">
    <property type="entry name" value="alpha/beta hydrolase"/>
    <property type="match status" value="1"/>
</dbReference>
<accession>A0A1R1S6C1</accession>
<dbReference type="InterPro" id="IPR000073">
    <property type="entry name" value="AB_hydrolase_1"/>
</dbReference>
<reference evidence="3 4" key="1">
    <citation type="submission" date="2013-05" db="EMBL/GenBank/DDBJ databases">
        <title>Genome sequence of Streptomyces sparsogenes DSM 40356.</title>
        <authorList>
            <person name="Coyne S."/>
            <person name="Seebeck F.P."/>
        </authorList>
    </citation>
    <scope>NUCLEOTIDE SEQUENCE [LARGE SCALE GENOMIC DNA]</scope>
    <source>
        <strain evidence="3 4">DSM 40356</strain>
    </source>
</reference>
<sequence length="277" mass="30910">MNQGAEMFFETTDGTRLAYEDYGQGRPIVFVTSSMLNTEMWEYQIPFFVEQGFRCVSFDRRGHGRSDRPSTGYDIDTLADDLAAFLDHLDLHDVIFVAHSLGGAEVARYLGRHGEDRADRAVFVSAILPFLKQTEDNPEGAPEAALDATLAAIRTDRPKWLTRQSQAYFATQLGTEASPAMIDWKIRMCLSASPWATLQVQQTVFHTDNREYLRGLTLPTLVIHGDADFSAPAELTGRRTAALIPGTVYKEYPAAGHGLYVTHKDQLNADILDFIKS</sequence>
<dbReference type="GO" id="GO:0016020">
    <property type="term" value="C:membrane"/>
    <property type="evidence" value="ECO:0007669"/>
    <property type="project" value="TreeGrafter"/>
</dbReference>
<gene>
    <name evidence="3" type="ORF">SPAR_39498</name>
</gene>
<dbReference type="Proteomes" id="UP000186168">
    <property type="component" value="Unassembled WGS sequence"/>
</dbReference>
<name>A0A1R1S6C1_9ACTN</name>
<dbReference type="PANTHER" id="PTHR43798">
    <property type="entry name" value="MONOACYLGLYCEROL LIPASE"/>
    <property type="match status" value="1"/>
</dbReference>
<dbReference type="AlphaFoldDB" id="A0A1R1S6C1"/>
<feature type="domain" description="AB hydrolase-1" evidence="2">
    <location>
        <begin position="27"/>
        <end position="263"/>
    </location>
</feature>
<dbReference type="Pfam" id="PF00561">
    <property type="entry name" value="Abhydrolase_1"/>
    <property type="match status" value="1"/>
</dbReference>
<proteinExistence type="predicted"/>
<keyword evidence="1 3" id="KW-0378">Hydrolase</keyword>
<evidence type="ECO:0000259" key="2">
    <source>
        <dbReference type="Pfam" id="PF00561"/>
    </source>
</evidence>
<dbReference type="GO" id="GO:0016787">
    <property type="term" value="F:hydrolase activity"/>
    <property type="evidence" value="ECO:0007669"/>
    <property type="project" value="UniProtKB-KW"/>
</dbReference>
<dbReference type="PRINTS" id="PR00111">
    <property type="entry name" value="ABHYDROLASE"/>
</dbReference>
<dbReference type="SUPFAM" id="SSF53474">
    <property type="entry name" value="alpha/beta-Hydrolases"/>
    <property type="match status" value="1"/>
</dbReference>
<organism evidence="3 4">
    <name type="scientific">Streptomyces sparsogenes DSM 40356</name>
    <dbReference type="NCBI Taxonomy" id="1331668"/>
    <lineage>
        <taxon>Bacteria</taxon>
        <taxon>Bacillati</taxon>
        <taxon>Actinomycetota</taxon>
        <taxon>Actinomycetes</taxon>
        <taxon>Kitasatosporales</taxon>
        <taxon>Streptomycetaceae</taxon>
        <taxon>Streptomyces</taxon>
    </lineage>
</organism>
<comment type="caution">
    <text evidence="3">The sequence shown here is derived from an EMBL/GenBank/DDBJ whole genome shotgun (WGS) entry which is preliminary data.</text>
</comment>
<dbReference type="EMBL" id="ASQP01000508">
    <property type="protein sequence ID" value="OMI33826.1"/>
    <property type="molecule type" value="Genomic_DNA"/>
</dbReference>
<evidence type="ECO:0000313" key="3">
    <source>
        <dbReference type="EMBL" id="OMI33826.1"/>
    </source>
</evidence>
<dbReference type="InterPro" id="IPR050266">
    <property type="entry name" value="AB_hydrolase_sf"/>
</dbReference>
<protein>
    <submittedName>
        <fullName evidence="3">Hydrolase</fullName>
    </submittedName>
</protein>
<evidence type="ECO:0000313" key="4">
    <source>
        <dbReference type="Proteomes" id="UP000186168"/>
    </source>
</evidence>
<evidence type="ECO:0000256" key="1">
    <source>
        <dbReference type="ARBA" id="ARBA00022801"/>
    </source>
</evidence>
<dbReference type="STRING" id="67365.GCA_001704635_05019"/>
<dbReference type="PANTHER" id="PTHR43798:SF31">
    <property type="entry name" value="AB HYDROLASE SUPERFAMILY PROTEIN YCLE"/>
    <property type="match status" value="1"/>
</dbReference>
<keyword evidence="4" id="KW-1185">Reference proteome</keyword>